<evidence type="ECO:0000313" key="6">
    <source>
        <dbReference type="Proteomes" id="UP000179266"/>
    </source>
</evidence>
<name>A0A1F7RLK8_9BACT</name>
<keyword evidence="2" id="KW-0408">Iron</keyword>
<evidence type="ECO:0000256" key="1">
    <source>
        <dbReference type="ARBA" id="ARBA00022723"/>
    </source>
</evidence>
<gene>
    <name evidence="5" type="ORF">A2161_06895</name>
</gene>
<evidence type="ECO:0000256" key="3">
    <source>
        <dbReference type="ARBA" id="ARBA00023014"/>
    </source>
</evidence>
<dbReference type="SUPFAM" id="SSF54862">
    <property type="entry name" value="4Fe-4S ferredoxins"/>
    <property type="match status" value="1"/>
</dbReference>
<accession>A0A1F7RLK8</accession>
<feature type="domain" description="4Fe-4S ferredoxin-type" evidence="4">
    <location>
        <begin position="1"/>
        <end position="30"/>
    </location>
</feature>
<keyword evidence="3" id="KW-0411">Iron-sulfur</keyword>
<protein>
    <recommendedName>
        <fullName evidence="4">4Fe-4S ferredoxin-type domain-containing protein</fullName>
    </recommendedName>
</protein>
<sequence>MVPKIDVFKCDGCGICVKRCPPQIMGLINNKAAILIDLCEECGICHEVCPIHAIHFRLPNYAVQEIHNAYCVPREFTPNPGNWTVGVPRGHDGEGH</sequence>
<dbReference type="GO" id="GO:0046872">
    <property type="term" value="F:metal ion binding"/>
    <property type="evidence" value="ECO:0007669"/>
    <property type="project" value="UniProtKB-KW"/>
</dbReference>
<proteinExistence type="predicted"/>
<dbReference type="InterPro" id="IPR017896">
    <property type="entry name" value="4Fe4S_Fe-S-bd"/>
</dbReference>
<dbReference type="EMBL" id="MGDD01000323">
    <property type="protein sequence ID" value="OGL42465.1"/>
    <property type="molecule type" value="Genomic_DNA"/>
</dbReference>
<evidence type="ECO:0000259" key="4">
    <source>
        <dbReference type="PROSITE" id="PS51379"/>
    </source>
</evidence>
<evidence type="ECO:0000256" key="2">
    <source>
        <dbReference type="ARBA" id="ARBA00023004"/>
    </source>
</evidence>
<dbReference type="AlphaFoldDB" id="A0A1F7RLK8"/>
<dbReference type="Gene3D" id="3.30.70.20">
    <property type="match status" value="1"/>
</dbReference>
<organism evidence="5 6">
    <name type="scientific">Candidatus Schekmanbacteria bacterium RBG_13_48_7</name>
    <dbReference type="NCBI Taxonomy" id="1817878"/>
    <lineage>
        <taxon>Bacteria</taxon>
        <taxon>Candidatus Schekmaniibacteriota</taxon>
    </lineage>
</organism>
<dbReference type="PROSITE" id="PS00198">
    <property type="entry name" value="4FE4S_FER_1"/>
    <property type="match status" value="1"/>
</dbReference>
<evidence type="ECO:0000313" key="5">
    <source>
        <dbReference type="EMBL" id="OGL42465.1"/>
    </source>
</evidence>
<dbReference type="PROSITE" id="PS51379">
    <property type="entry name" value="4FE4S_FER_2"/>
    <property type="match status" value="2"/>
</dbReference>
<comment type="caution">
    <text evidence="5">The sequence shown here is derived from an EMBL/GenBank/DDBJ whole genome shotgun (WGS) entry which is preliminary data.</text>
</comment>
<dbReference type="Pfam" id="PF13187">
    <property type="entry name" value="Fer4_9"/>
    <property type="match status" value="1"/>
</dbReference>
<dbReference type="GO" id="GO:0051536">
    <property type="term" value="F:iron-sulfur cluster binding"/>
    <property type="evidence" value="ECO:0007669"/>
    <property type="project" value="UniProtKB-KW"/>
</dbReference>
<keyword evidence="1" id="KW-0479">Metal-binding</keyword>
<dbReference type="Proteomes" id="UP000179266">
    <property type="component" value="Unassembled WGS sequence"/>
</dbReference>
<dbReference type="InterPro" id="IPR017900">
    <property type="entry name" value="4Fe4S_Fe_S_CS"/>
</dbReference>
<feature type="domain" description="4Fe-4S ferredoxin-type" evidence="4">
    <location>
        <begin position="32"/>
        <end position="59"/>
    </location>
</feature>
<reference evidence="5 6" key="1">
    <citation type="journal article" date="2016" name="Nat. Commun.">
        <title>Thousands of microbial genomes shed light on interconnected biogeochemical processes in an aquifer system.</title>
        <authorList>
            <person name="Anantharaman K."/>
            <person name="Brown C.T."/>
            <person name="Hug L.A."/>
            <person name="Sharon I."/>
            <person name="Castelle C.J."/>
            <person name="Probst A.J."/>
            <person name="Thomas B.C."/>
            <person name="Singh A."/>
            <person name="Wilkins M.J."/>
            <person name="Karaoz U."/>
            <person name="Brodie E.L."/>
            <person name="Williams K.H."/>
            <person name="Hubbard S.S."/>
            <person name="Banfield J.F."/>
        </authorList>
    </citation>
    <scope>NUCLEOTIDE SEQUENCE [LARGE SCALE GENOMIC DNA]</scope>
</reference>